<accession>A0ABQ0MII4</accession>
<dbReference type="InterPro" id="IPR052026">
    <property type="entry name" value="ExeA_AAA_ATPase_DNA-bind"/>
</dbReference>
<organism evidence="2 3">
    <name type="scientific">Geoanaerobacter pelophilus</name>
    <dbReference type="NCBI Taxonomy" id="60036"/>
    <lineage>
        <taxon>Bacteria</taxon>
        <taxon>Pseudomonadati</taxon>
        <taxon>Thermodesulfobacteriota</taxon>
        <taxon>Desulfuromonadia</taxon>
        <taxon>Geobacterales</taxon>
        <taxon>Geobacteraceae</taxon>
        <taxon>Geoanaerobacter</taxon>
    </lineage>
</organism>
<protein>
    <submittedName>
        <fullName evidence="2">ATPase</fullName>
    </submittedName>
</protein>
<gene>
    <name evidence="2" type="ORF">GPEL0_01f1086</name>
</gene>
<dbReference type="Gene3D" id="3.40.50.300">
    <property type="entry name" value="P-loop containing nucleotide triphosphate hydrolases"/>
    <property type="match status" value="1"/>
</dbReference>
<name>A0ABQ0MII4_9BACT</name>
<dbReference type="InterPro" id="IPR017466">
    <property type="entry name" value="XrtA-assoc_ATPase-like"/>
</dbReference>
<dbReference type="PANTHER" id="PTHR35894">
    <property type="entry name" value="GENERAL SECRETION PATHWAY PROTEIN A-RELATED"/>
    <property type="match status" value="1"/>
</dbReference>
<evidence type="ECO:0000259" key="1">
    <source>
        <dbReference type="SMART" id="SM00382"/>
    </source>
</evidence>
<comment type="caution">
    <text evidence="2">The sequence shown here is derived from an EMBL/GenBank/DDBJ whole genome shotgun (WGS) entry which is preliminary data.</text>
</comment>
<dbReference type="EMBL" id="BDQG01000001">
    <property type="protein sequence ID" value="GAW65956.1"/>
    <property type="molecule type" value="Genomic_DNA"/>
</dbReference>
<dbReference type="SUPFAM" id="SSF52540">
    <property type="entry name" value="P-loop containing nucleoside triphosphate hydrolases"/>
    <property type="match status" value="1"/>
</dbReference>
<dbReference type="NCBIfam" id="TIGR03015">
    <property type="entry name" value="pepcterm_ATPase"/>
    <property type="match status" value="1"/>
</dbReference>
<dbReference type="InterPro" id="IPR003593">
    <property type="entry name" value="AAA+_ATPase"/>
</dbReference>
<evidence type="ECO:0000313" key="2">
    <source>
        <dbReference type="EMBL" id="GAW65956.1"/>
    </source>
</evidence>
<dbReference type="SMART" id="SM00382">
    <property type="entry name" value="AAA"/>
    <property type="match status" value="1"/>
</dbReference>
<reference evidence="3" key="1">
    <citation type="submission" date="2017-05" db="EMBL/GenBank/DDBJ databases">
        <title>Draft genome sequence of Geobacter pelophilus, a iron(III)-reducing bacteria.</title>
        <authorList>
            <person name="Aoyagi T."/>
            <person name="Koike H."/>
            <person name="Morita T."/>
            <person name="Sato Y."/>
            <person name="Habe H."/>
            <person name="Hori T."/>
        </authorList>
    </citation>
    <scope>NUCLEOTIDE SEQUENCE [LARGE SCALE GENOMIC DNA]</scope>
    <source>
        <strain evidence="3">Drf2</strain>
    </source>
</reference>
<sequence>MAEKLRPPQYRGVNMYEAFFRLQKKPFELIPDPEFIYLSRSHKKALTYLDYGIRERVGFILLTGEVGSGKTTIIRDLLNKRYERVVLAKIFNTRVNSEQLLAMINDDFGLPVAGKDKVSLLRELNDFLLEQYALGNHPMLIIDEAQNLEADLLEEIRMLSNLESAHGKLLQIVLVGQPELRETLARPELLQLRQRISINCHLKALSLDEMSEYIEHRMTVAGNKEALTFPPGTLDLVYQFSRGIPRLVNIICDFLMLSAFAEESNVASVEMARDVLGDLEFEQHFWGDGKTGTRPAAEDAARMAGGADSERLSAALSEVCATLALLREDFNSHVAKVDTEVAQLGRSVAGLGAALEQIREQAVQEVNVEGGFVRRLFGSSAANGSK</sequence>
<dbReference type="Proteomes" id="UP000194153">
    <property type="component" value="Unassembled WGS sequence"/>
</dbReference>
<dbReference type="InterPro" id="IPR049945">
    <property type="entry name" value="AAA_22"/>
</dbReference>
<dbReference type="PANTHER" id="PTHR35894:SF1">
    <property type="entry name" value="PHOSPHORIBULOKINASE _ URIDINE KINASE FAMILY"/>
    <property type="match status" value="1"/>
</dbReference>
<evidence type="ECO:0000313" key="3">
    <source>
        <dbReference type="Proteomes" id="UP000194153"/>
    </source>
</evidence>
<keyword evidence="3" id="KW-1185">Reference proteome</keyword>
<dbReference type="Pfam" id="PF13401">
    <property type="entry name" value="AAA_22"/>
    <property type="match status" value="1"/>
</dbReference>
<proteinExistence type="predicted"/>
<dbReference type="InterPro" id="IPR027417">
    <property type="entry name" value="P-loop_NTPase"/>
</dbReference>
<feature type="domain" description="AAA+ ATPase" evidence="1">
    <location>
        <begin position="56"/>
        <end position="197"/>
    </location>
</feature>